<reference evidence="1" key="1">
    <citation type="submission" date="2020-05" db="EMBL/GenBank/DDBJ databases">
        <authorList>
            <consortium name="Genoscope - CEA"/>
            <person name="William W."/>
        </authorList>
    </citation>
    <scope>NUCLEOTIDE SEQUENCE [LARGE SCALE GENOMIC DNA]</scope>
    <source>
        <strain evidence="1">PCC 7821</strain>
        <plasmid evidence="1">pII</plasmid>
    </source>
</reference>
<name>A0A6J7ZER1_PLARU</name>
<dbReference type="AlphaFoldDB" id="A0A6J7ZER1"/>
<keyword evidence="2" id="KW-1185">Reference proteome</keyword>
<sequence>MAPSKPPENIEYVTVSFRITRLLDETLEDTAKKLRVTKSQIIRDGLANLNSPETGKAA</sequence>
<evidence type="ECO:0000313" key="1">
    <source>
        <dbReference type="EMBL" id="CAC5339861.1"/>
    </source>
</evidence>
<dbReference type="RefSeq" id="WP_158442124.1">
    <property type="nucleotide sequence ID" value="NZ_LR812493.1"/>
</dbReference>
<keyword evidence="1" id="KW-0614">Plasmid</keyword>
<organism evidence="1 2">
    <name type="scientific">Planktothrix rubescens CCAP 1459/22</name>
    <dbReference type="NCBI Taxonomy" id="329571"/>
    <lineage>
        <taxon>Bacteria</taxon>
        <taxon>Bacillati</taxon>
        <taxon>Cyanobacteriota</taxon>
        <taxon>Cyanophyceae</taxon>
        <taxon>Oscillatoriophycideae</taxon>
        <taxon>Oscillatoriales</taxon>
        <taxon>Microcoleaceae</taxon>
        <taxon>Planktothrix</taxon>
    </lineage>
</organism>
<proteinExistence type="predicted"/>
<evidence type="ECO:0000313" key="2">
    <source>
        <dbReference type="Proteomes" id="UP000196521"/>
    </source>
</evidence>
<protein>
    <recommendedName>
        <fullName evidence="3">Ribbon-helix-helix protein CopG domain-containing protein</fullName>
    </recommendedName>
</protein>
<dbReference type="EMBL" id="LR812493">
    <property type="protein sequence ID" value="CAC5339861.1"/>
    <property type="molecule type" value="Genomic_DNA"/>
</dbReference>
<accession>A0A6J7ZER1</accession>
<geneLocation type="plasmid" evidence="1 2">
    <name>pII</name>
</geneLocation>
<gene>
    <name evidence="1" type="ORF">PLAN_P0018</name>
</gene>
<evidence type="ECO:0008006" key="3">
    <source>
        <dbReference type="Google" id="ProtNLM"/>
    </source>
</evidence>
<dbReference type="Proteomes" id="UP000196521">
    <property type="component" value="Plasmid pII"/>
</dbReference>